<dbReference type="PANTHER" id="PTHR20922:SF13">
    <property type="entry name" value="DNL-TYPE ZINC FINGER PROTEIN"/>
    <property type="match status" value="1"/>
</dbReference>
<dbReference type="InterPro" id="IPR007853">
    <property type="entry name" value="Znf_DNL-typ"/>
</dbReference>
<proteinExistence type="predicted"/>
<dbReference type="PROSITE" id="PS51501">
    <property type="entry name" value="ZF_DNL"/>
    <property type="match status" value="1"/>
</dbReference>
<feature type="domain" description="DNL-type" evidence="6">
    <location>
        <begin position="119"/>
        <end position="209"/>
    </location>
</feature>
<dbReference type="Pfam" id="PF05180">
    <property type="entry name" value="zf-DNL"/>
    <property type="match status" value="1"/>
</dbReference>
<evidence type="ECO:0000256" key="1">
    <source>
        <dbReference type="ARBA" id="ARBA00022723"/>
    </source>
</evidence>
<dbReference type="GO" id="GO:0050821">
    <property type="term" value="P:protein stabilization"/>
    <property type="evidence" value="ECO:0007669"/>
    <property type="project" value="TreeGrafter"/>
</dbReference>
<dbReference type="GO" id="GO:0008270">
    <property type="term" value="F:zinc ion binding"/>
    <property type="evidence" value="ECO:0007669"/>
    <property type="project" value="UniProtKB-KW"/>
</dbReference>
<sequence length="209" mass="23147">MALRKLCVRAMNNFARTQIPGNALKPLASSCNLIAGESYLVQARNLLGKRGLQTGIGNICESLSNEDDTTPKETSGTLPDTEKHCNDFESTRDSEMAITKSIVESKSVEFNSVSNMKVSERHNLAMVYTCKVCETRSVKTMSRESYEKGIVIVRCGGCNNLHLIADRLGWFGEPSSVEDFLCARGEEIRRGVQDSYELTLEDLAGWNPK</sequence>
<evidence type="ECO:0000256" key="4">
    <source>
        <dbReference type="PROSITE-ProRule" id="PRU00834"/>
    </source>
</evidence>
<dbReference type="InterPro" id="IPR024158">
    <property type="entry name" value="Mt_import_TIM15"/>
</dbReference>
<evidence type="ECO:0000256" key="2">
    <source>
        <dbReference type="ARBA" id="ARBA00022771"/>
    </source>
</evidence>
<evidence type="ECO:0000256" key="3">
    <source>
        <dbReference type="ARBA" id="ARBA00022833"/>
    </source>
</evidence>
<organism evidence="7">
    <name type="scientific">Araucaria cunninghamii</name>
    <name type="common">Hoop pine</name>
    <name type="synonym">Moreton Bay pine</name>
    <dbReference type="NCBI Taxonomy" id="56994"/>
    <lineage>
        <taxon>Eukaryota</taxon>
        <taxon>Viridiplantae</taxon>
        <taxon>Streptophyta</taxon>
        <taxon>Embryophyta</taxon>
        <taxon>Tracheophyta</taxon>
        <taxon>Spermatophyta</taxon>
        <taxon>Pinopsida</taxon>
        <taxon>Pinidae</taxon>
        <taxon>Conifers II</taxon>
        <taxon>Araucariales</taxon>
        <taxon>Araucariaceae</taxon>
        <taxon>Araucaria</taxon>
    </lineage>
</organism>
<keyword evidence="3" id="KW-0862">Zinc</keyword>
<dbReference type="GO" id="GO:0030150">
    <property type="term" value="P:protein import into mitochondrial matrix"/>
    <property type="evidence" value="ECO:0007669"/>
    <property type="project" value="TreeGrafter"/>
</dbReference>
<dbReference type="PANTHER" id="PTHR20922">
    <property type="entry name" value="DNL-TYPE ZINC FINGER PROTEIN"/>
    <property type="match status" value="1"/>
</dbReference>
<keyword evidence="2 4" id="KW-0863">Zinc-finger</keyword>
<dbReference type="GO" id="GO:0005739">
    <property type="term" value="C:mitochondrion"/>
    <property type="evidence" value="ECO:0007669"/>
    <property type="project" value="TreeGrafter"/>
</dbReference>
<dbReference type="EMBL" id="GCKF01001997">
    <property type="protein sequence ID" value="JAG99322.1"/>
    <property type="molecule type" value="Transcribed_RNA"/>
</dbReference>
<protein>
    <recommendedName>
        <fullName evidence="6">DNL-type domain-containing protein</fullName>
    </recommendedName>
</protein>
<dbReference type="GO" id="GO:0006457">
    <property type="term" value="P:protein folding"/>
    <property type="evidence" value="ECO:0007669"/>
    <property type="project" value="TreeGrafter"/>
</dbReference>
<dbReference type="AlphaFoldDB" id="A0A0D6R655"/>
<keyword evidence="1" id="KW-0479">Metal-binding</keyword>
<evidence type="ECO:0000313" key="7">
    <source>
        <dbReference type="EMBL" id="JAG99322.1"/>
    </source>
</evidence>
<reference evidence="7" key="1">
    <citation type="submission" date="2015-03" db="EMBL/GenBank/DDBJ databases">
        <title>A transcriptome of Araucaria cunninghamii, an australian fine timber species.</title>
        <authorList>
            <person name="Jing Yi C.J.Y."/>
            <person name="Yin San L.Y.S."/>
            <person name="Abdul Karim S.S."/>
            <person name="Wan Azmi N.N."/>
            <person name="Hercus R.R."/>
            <person name="Croft L.L."/>
        </authorList>
    </citation>
    <scope>NUCLEOTIDE SEQUENCE</scope>
    <source>
        <strain evidence="7">MI0301</strain>
        <tissue evidence="7">Leaf</tissue>
    </source>
</reference>
<evidence type="ECO:0000256" key="5">
    <source>
        <dbReference type="SAM" id="MobiDB-lite"/>
    </source>
</evidence>
<feature type="region of interest" description="Disordered" evidence="5">
    <location>
        <begin position="63"/>
        <end position="83"/>
    </location>
</feature>
<evidence type="ECO:0000259" key="6">
    <source>
        <dbReference type="PROSITE" id="PS51501"/>
    </source>
</evidence>
<accession>A0A0D6R655</accession>
<dbReference type="GO" id="GO:0051087">
    <property type="term" value="F:protein-folding chaperone binding"/>
    <property type="evidence" value="ECO:0007669"/>
    <property type="project" value="TreeGrafter"/>
</dbReference>
<name>A0A0D6R655_ARACU</name>